<dbReference type="eggNOG" id="COG1975">
    <property type="taxonomic scope" value="Bacteria"/>
</dbReference>
<dbReference type="AlphaFoldDB" id="E1WY74"/>
<name>E1WY74_HALMS</name>
<keyword evidence="4" id="KW-1185">Reference proteome</keyword>
<gene>
    <name evidence="3" type="ordered locus">BMS_2855</name>
</gene>
<proteinExistence type="predicted"/>
<dbReference type="InterPro" id="IPR036291">
    <property type="entry name" value="NAD(P)-bd_dom_sf"/>
</dbReference>
<dbReference type="RefSeq" id="WP_014245403.1">
    <property type="nucleotide sequence ID" value="NC_016620.1"/>
</dbReference>
<evidence type="ECO:0000259" key="2">
    <source>
        <dbReference type="Pfam" id="PF13478"/>
    </source>
</evidence>
<dbReference type="STRING" id="862908.BMS_2855"/>
<dbReference type="KEGG" id="bmx:BMS_2855"/>
<dbReference type="Gene3D" id="3.40.50.720">
    <property type="entry name" value="NAD(P)-binding Rossmann-like Domain"/>
    <property type="match status" value="1"/>
</dbReference>
<reference evidence="4" key="1">
    <citation type="journal article" date="2013" name="ISME J.">
        <title>A small predatory core genome in the divergent marine Bacteriovorax marinus SJ and the terrestrial Bdellovibrio bacteriovorus.</title>
        <authorList>
            <person name="Crossman L.C."/>
            <person name="Chen H."/>
            <person name="Cerdeno-Tarraga A.M."/>
            <person name="Brooks K."/>
            <person name="Quail M.A."/>
            <person name="Pineiro S.A."/>
            <person name="Hobley L."/>
            <person name="Sockett R.E."/>
            <person name="Bentley S.D."/>
            <person name="Parkhill J."/>
            <person name="Williams H.N."/>
            <person name="Stine O.C."/>
        </authorList>
    </citation>
    <scope>NUCLEOTIDE SEQUENCE [LARGE SCALE GENOMIC DNA]</scope>
    <source>
        <strain evidence="4">ATCC BAA-682 / DSM 15412 / SJ</strain>
    </source>
</reference>
<sequence length="263" mass="29390">MSRIVHRIASLDSESKCFCVATLVNTLGSAPQDQGAKIIVFPDGSIEGTIGGGKLENYTIQKSIELLGESNVESFLFSTINLQKDIGMTCGGVASIFFEVYNRNPWNITVFGAGHISQSLCRFLVKLKCNLTIVDNRREWLDKFEDISSEVKLVHLENMQDYIERIPRNSFVVLMTMGHGKDLPILKEILLKKIKFPFLGVIGSIAKRNNMEKELKECGVTEFDFICPLGANIGDNSPPEISMSIIAQLLEFKDKFFNTAKRS</sequence>
<dbReference type="OrthoDB" id="5296925at2"/>
<dbReference type="InterPro" id="IPR027051">
    <property type="entry name" value="XdhC_Rossmann_dom"/>
</dbReference>
<dbReference type="Proteomes" id="UP000008963">
    <property type="component" value="Chromosome"/>
</dbReference>
<dbReference type="PANTHER" id="PTHR30388:SF6">
    <property type="entry name" value="XANTHINE DEHYDROGENASE SUBUNIT A-RELATED"/>
    <property type="match status" value="1"/>
</dbReference>
<dbReference type="EMBL" id="FQ312005">
    <property type="protein sequence ID" value="CBW27629.1"/>
    <property type="molecule type" value="Genomic_DNA"/>
</dbReference>
<dbReference type="HOGENOM" id="CLU_041115_4_1_7"/>
<organism evidence="3 4">
    <name type="scientific">Halobacteriovorax marinus (strain ATCC BAA-682 / DSM 15412 / SJ)</name>
    <name type="common">Bacteriovorax marinus</name>
    <dbReference type="NCBI Taxonomy" id="862908"/>
    <lineage>
        <taxon>Bacteria</taxon>
        <taxon>Pseudomonadati</taxon>
        <taxon>Bdellovibrionota</taxon>
        <taxon>Bacteriovoracia</taxon>
        <taxon>Bacteriovoracales</taxon>
        <taxon>Halobacteriovoraceae</taxon>
        <taxon>Halobacteriovorax</taxon>
    </lineage>
</organism>
<dbReference type="PANTHER" id="PTHR30388">
    <property type="entry name" value="ALDEHYDE OXIDOREDUCTASE MOLYBDENUM COFACTOR ASSEMBLY PROTEIN"/>
    <property type="match status" value="1"/>
</dbReference>
<feature type="domain" description="XdhC- CoxI" evidence="1">
    <location>
        <begin position="17"/>
        <end position="69"/>
    </location>
</feature>
<dbReference type="InterPro" id="IPR003777">
    <property type="entry name" value="XdhC_CoxI"/>
</dbReference>
<feature type="domain" description="XdhC Rossmann" evidence="2">
    <location>
        <begin position="109"/>
        <end position="249"/>
    </location>
</feature>
<evidence type="ECO:0000313" key="4">
    <source>
        <dbReference type="Proteomes" id="UP000008963"/>
    </source>
</evidence>
<dbReference type="PATRIC" id="fig|862908.3.peg.2730"/>
<dbReference type="Pfam" id="PF02625">
    <property type="entry name" value="XdhC_CoxI"/>
    <property type="match status" value="1"/>
</dbReference>
<accession>E1WY74</accession>
<dbReference type="Pfam" id="PF13478">
    <property type="entry name" value="XdhC_C"/>
    <property type="match status" value="1"/>
</dbReference>
<evidence type="ECO:0000259" key="1">
    <source>
        <dbReference type="Pfam" id="PF02625"/>
    </source>
</evidence>
<evidence type="ECO:0000313" key="3">
    <source>
        <dbReference type="EMBL" id="CBW27629.1"/>
    </source>
</evidence>
<dbReference type="SUPFAM" id="SSF51735">
    <property type="entry name" value="NAD(P)-binding Rossmann-fold domains"/>
    <property type="match status" value="1"/>
</dbReference>
<dbReference type="InterPro" id="IPR052698">
    <property type="entry name" value="MoCofactor_Util/Proc"/>
</dbReference>
<protein>
    <submittedName>
        <fullName evidence="3">Dehydrogenase accessory protein</fullName>
    </submittedName>
</protein>